<protein>
    <submittedName>
        <fullName evidence="2">MobB</fullName>
    </submittedName>
</protein>
<dbReference type="AlphaFoldDB" id="A0A2D1BXI9"/>
<keyword evidence="1" id="KW-0812">Transmembrane</keyword>
<accession>A0A2D1BXI9</accession>
<keyword evidence="2" id="KW-0614">Plasmid</keyword>
<name>A0A2D1BXI9_ENTCL</name>
<sequence length="145" mass="16370">MSKILDMAKDFEQNSKQQANAIEKRLSEEFTRHEKAISGALKSSEERMSAAIAEHSQNMGWLLLKTWIWMLVSIVLFLSATSGILWYQGELIAERQANLQALAEKGGKIKLARCGKKSEHLCVQISDSNPDVWGKDTFWVVPKGY</sequence>
<evidence type="ECO:0000256" key="1">
    <source>
        <dbReference type="SAM" id="Phobius"/>
    </source>
</evidence>
<keyword evidence="1" id="KW-0472">Membrane</keyword>
<feature type="transmembrane region" description="Helical" evidence="1">
    <location>
        <begin position="67"/>
        <end position="87"/>
    </location>
</feature>
<organism evidence="2">
    <name type="scientific">Enterobacter cloacae</name>
    <dbReference type="NCBI Taxonomy" id="550"/>
    <lineage>
        <taxon>Bacteria</taxon>
        <taxon>Pseudomonadati</taxon>
        <taxon>Pseudomonadota</taxon>
        <taxon>Gammaproteobacteria</taxon>
        <taxon>Enterobacterales</taxon>
        <taxon>Enterobacteriaceae</taxon>
        <taxon>Enterobacter</taxon>
        <taxon>Enterobacter cloacae complex</taxon>
    </lineage>
</organism>
<evidence type="ECO:0000313" key="2">
    <source>
        <dbReference type="EMBL" id="ATN28233.1"/>
    </source>
</evidence>
<geneLocation type="plasmid" evidence="2">
    <name>pEcl-35771cz</name>
</geneLocation>
<keyword evidence="1" id="KW-1133">Transmembrane helix</keyword>
<dbReference type="Pfam" id="PF04837">
    <property type="entry name" value="MbeB_N"/>
    <property type="match status" value="1"/>
</dbReference>
<dbReference type="EMBL" id="MF370188">
    <property type="protein sequence ID" value="ATN28233.1"/>
    <property type="molecule type" value="Genomic_DNA"/>
</dbReference>
<proteinExistence type="predicted"/>
<reference evidence="2" key="1">
    <citation type="submission" date="2017-06" db="EMBL/GenBank/DDBJ databases">
        <title>Characterization of an Enterobacter cloacae isolate producing GES-5 carbapenemase from a Czech hospital.</title>
        <authorList>
            <person name="Chudejova K."/>
            <person name="Papagiannitsis C.C."/>
            <person name="Hrabak J."/>
        </authorList>
    </citation>
    <scope>NUCLEOTIDE SEQUENCE</scope>
    <source>
        <strain evidence="2">Ecl-35771cz</strain>
        <plasmid evidence="2">pEcl-35771cz</plasmid>
    </source>
</reference>
<dbReference type="RefSeq" id="WP_160387706.1">
    <property type="nucleotide sequence ID" value="NZ_CP073313.1"/>
</dbReference>
<dbReference type="InterPro" id="IPR006922">
    <property type="entry name" value="MbeB-like"/>
</dbReference>